<evidence type="ECO:0000313" key="1">
    <source>
        <dbReference type="EMBL" id="MFC3452653.1"/>
    </source>
</evidence>
<keyword evidence="2" id="KW-1185">Reference proteome</keyword>
<comment type="caution">
    <text evidence="1">The sequence shown here is derived from an EMBL/GenBank/DDBJ whole genome shotgun (WGS) entry which is preliminary data.</text>
</comment>
<organism evidence="1 2">
    <name type="scientific">Amycolatopsis speibonae</name>
    <dbReference type="NCBI Taxonomy" id="1450224"/>
    <lineage>
        <taxon>Bacteria</taxon>
        <taxon>Bacillati</taxon>
        <taxon>Actinomycetota</taxon>
        <taxon>Actinomycetes</taxon>
        <taxon>Pseudonocardiales</taxon>
        <taxon>Pseudonocardiaceae</taxon>
        <taxon>Amycolatopsis</taxon>
    </lineage>
</organism>
<sequence>MFTVNDTSAFSGGVEDVLRQAGVRLVSWQDVQTNQVAYDLVLSASENIDFQDVTKHTVVLPHGLGFNKFVPDSNGGGTRLAGLPPEWVLRADKATVVLSHPEQRQQLSTACPASEGRTEIVGDPTLARLLASLGLRDRYREAFGTKGRTLVVLTSTWRRDSLLGKWQSLPSRLMAELPADLYQVCLAVHPNVWSFYGPAQILWWFSSALDAGLLLLPPDSGWQAALIAADQVITDHGSLGLFAAALDKPILHTGASAEIVVGTPPDELLSETSELDRNTPLREQLDHCRSVHRPGRFHHVTDRVFAHTSEADTNLRNLIYRRLSLTPPSDALSLHRFPLPEPDLRAVTSYVVDTVGVEDGALSLTRYPAAVRPDRNGRATHVVADETERDVKILERAAAIVRDRPLDVSEAHQWVTSALASHPGARVAITATARGGLAVVRGGVVVQIGMADSHRWVFGAASVVYCCWLSGDLRDRQVLVCVGSESTSVTLTWNFAVGEAAP</sequence>
<dbReference type="Gene3D" id="3.40.50.12580">
    <property type="match status" value="1"/>
</dbReference>
<accession>A0ABV7P2H7</accession>
<name>A0ABV7P2H7_9PSEU</name>
<gene>
    <name evidence="1" type="ORF">ACFOSH_24725</name>
</gene>
<proteinExistence type="predicted"/>
<evidence type="ECO:0000313" key="2">
    <source>
        <dbReference type="Proteomes" id="UP001595645"/>
    </source>
</evidence>
<dbReference type="RefSeq" id="WP_378241423.1">
    <property type="nucleotide sequence ID" value="NZ_JBHRWK010000038.1"/>
</dbReference>
<protein>
    <submittedName>
        <fullName evidence="1">Uncharacterized protein</fullName>
    </submittedName>
</protein>
<dbReference type="EMBL" id="JBHRWK010000038">
    <property type="protein sequence ID" value="MFC3452653.1"/>
    <property type="molecule type" value="Genomic_DNA"/>
</dbReference>
<dbReference type="Proteomes" id="UP001595645">
    <property type="component" value="Unassembled WGS sequence"/>
</dbReference>
<reference evidence="2" key="1">
    <citation type="journal article" date="2019" name="Int. J. Syst. Evol. Microbiol.">
        <title>The Global Catalogue of Microorganisms (GCM) 10K type strain sequencing project: providing services to taxonomists for standard genome sequencing and annotation.</title>
        <authorList>
            <consortium name="The Broad Institute Genomics Platform"/>
            <consortium name="The Broad Institute Genome Sequencing Center for Infectious Disease"/>
            <person name="Wu L."/>
            <person name="Ma J."/>
        </authorList>
    </citation>
    <scope>NUCLEOTIDE SEQUENCE [LARGE SCALE GENOMIC DNA]</scope>
    <source>
        <strain evidence="2">CGMCC 4.7676</strain>
    </source>
</reference>
<dbReference type="InterPro" id="IPR043148">
    <property type="entry name" value="TagF_C"/>
</dbReference>